<dbReference type="AlphaFoldDB" id="A0A1H7E081"/>
<sequence length="40" mass="4603">MTAINYVHRRGAVYVWRRRVPRASGEVLGEFVQVSLKTAE</sequence>
<evidence type="ECO:0000259" key="1">
    <source>
        <dbReference type="Pfam" id="PF20172"/>
    </source>
</evidence>
<dbReference type="InterPro" id="IPR046668">
    <property type="entry name" value="DUF6538"/>
</dbReference>
<dbReference type="Pfam" id="PF20172">
    <property type="entry name" value="DUF6538"/>
    <property type="match status" value="1"/>
</dbReference>
<gene>
    <name evidence="2" type="ORF">SAMN05444007_1197</name>
</gene>
<accession>A0A1H7E081</accession>
<proteinExistence type="predicted"/>
<organism evidence="2 3">
    <name type="scientific">Cribrihabitans marinus</name>
    <dbReference type="NCBI Taxonomy" id="1227549"/>
    <lineage>
        <taxon>Bacteria</taxon>
        <taxon>Pseudomonadati</taxon>
        <taxon>Pseudomonadota</taxon>
        <taxon>Alphaproteobacteria</taxon>
        <taxon>Rhodobacterales</taxon>
        <taxon>Paracoccaceae</taxon>
        <taxon>Cribrihabitans</taxon>
    </lineage>
</organism>
<keyword evidence="3" id="KW-1185">Reference proteome</keyword>
<name>A0A1H7E081_9RHOB</name>
<feature type="domain" description="DUF6538" evidence="1">
    <location>
        <begin position="6"/>
        <end position="39"/>
    </location>
</feature>
<protein>
    <recommendedName>
        <fullName evidence="1">DUF6538 domain-containing protein</fullName>
    </recommendedName>
</protein>
<dbReference type="Proteomes" id="UP000199379">
    <property type="component" value="Unassembled WGS sequence"/>
</dbReference>
<evidence type="ECO:0000313" key="3">
    <source>
        <dbReference type="Proteomes" id="UP000199379"/>
    </source>
</evidence>
<reference evidence="2 3" key="1">
    <citation type="submission" date="2016-10" db="EMBL/GenBank/DDBJ databases">
        <authorList>
            <person name="de Groot N.N."/>
        </authorList>
    </citation>
    <scope>NUCLEOTIDE SEQUENCE [LARGE SCALE GENOMIC DNA]</scope>
    <source>
        <strain evidence="2 3">DSM 29340</strain>
    </source>
</reference>
<dbReference type="EMBL" id="FNYD01000019">
    <property type="protein sequence ID" value="SEK07419.1"/>
    <property type="molecule type" value="Genomic_DNA"/>
</dbReference>
<dbReference type="RefSeq" id="WP_268236053.1">
    <property type="nucleotide sequence ID" value="NZ_BMGV01000017.1"/>
</dbReference>
<evidence type="ECO:0000313" key="2">
    <source>
        <dbReference type="EMBL" id="SEK07419.1"/>
    </source>
</evidence>